<evidence type="ECO:0000256" key="1">
    <source>
        <dbReference type="ARBA" id="ARBA00022737"/>
    </source>
</evidence>
<evidence type="ECO:0000313" key="6">
    <source>
        <dbReference type="Proteomes" id="UP001279681"/>
    </source>
</evidence>
<organism evidence="5 6">
    <name type="scientific">Candidatus Cetobacterium colombiensis</name>
    <dbReference type="NCBI Taxonomy" id="3073100"/>
    <lineage>
        <taxon>Bacteria</taxon>
        <taxon>Fusobacteriati</taxon>
        <taxon>Fusobacteriota</taxon>
        <taxon>Fusobacteriia</taxon>
        <taxon>Fusobacteriales</taxon>
        <taxon>Fusobacteriaceae</taxon>
        <taxon>Cetobacterium</taxon>
    </lineage>
</organism>
<dbReference type="InterPro" id="IPR001307">
    <property type="entry name" value="Thiosulphate_STrfase_CS"/>
</dbReference>
<dbReference type="PANTHER" id="PTHR43855">
    <property type="entry name" value="THIOSULFATE SULFURTRANSFERASE"/>
    <property type="match status" value="1"/>
</dbReference>
<keyword evidence="2" id="KW-0808">Transferase</keyword>
<dbReference type="SMART" id="SM00450">
    <property type="entry name" value="RHOD"/>
    <property type="match status" value="2"/>
</dbReference>
<name>A0ABU4W807_9FUSO</name>
<dbReference type="CDD" id="cd01449">
    <property type="entry name" value="TST_Repeat_2"/>
    <property type="match status" value="1"/>
</dbReference>
<dbReference type="PROSITE" id="PS00683">
    <property type="entry name" value="RHODANESE_2"/>
    <property type="match status" value="1"/>
</dbReference>
<sequence>MKRNLILGSLLLSMVAFAKDYTQYKSDKLVSAETAKELIETNKNVVVIDVRPEYKFLTGNVEGSYNMWRPDMEPKDKRYGEIGGMRASREEMEAELNKMGVTKDTTLVLIGDGLDEYRLWWILDMYGMENIKLVDGGYAALKDAGVKTKFGKEADEKKGNFKFEATSDKDALATIQEVEGAINNPADVILDTRTKKEFTGEDLKKGAVEKGRIPGSVWIEWTEALNKDKTIKSYDELVTLFNQKGVTADKEILPYCQSAVRSAHTTFVLKELLGYPTVKNYDGSWIEWSYAAKDGKVKLETGE</sequence>
<dbReference type="Gene3D" id="3.40.250.10">
    <property type="entry name" value="Rhodanese-like domain"/>
    <property type="match status" value="2"/>
</dbReference>
<dbReference type="InterPro" id="IPR001763">
    <property type="entry name" value="Rhodanese-like_dom"/>
</dbReference>
<feature type="domain" description="Rhodanese" evidence="4">
    <location>
        <begin position="41"/>
        <end position="150"/>
    </location>
</feature>
<keyword evidence="6" id="KW-1185">Reference proteome</keyword>
<proteinExistence type="predicted"/>
<evidence type="ECO:0000259" key="4">
    <source>
        <dbReference type="PROSITE" id="PS50206"/>
    </source>
</evidence>
<feature type="chain" id="PRO_5046079662" description="Sulfurtransferase" evidence="3">
    <location>
        <begin position="19"/>
        <end position="303"/>
    </location>
</feature>
<feature type="domain" description="Rhodanese" evidence="4">
    <location>
        <begin position="183"/>
        <end position="297"/>
    </location>
</feature>
<accession>A0ABU4W807</accession>
<dbReference type="InterPro" id="IPR051126">
    <property type="entry name" value="Thiosulfate_sulfurtransferase"/>
</dbReference>
<keyword evidence="3" id="KW-0732">Signal</keyword>
<evidence type="ECO:0000313" key="5">
    <source>
        <dbReference type="EMBL" id="MDX8335374.1"/>
    </source>
</evidence>
<dbReference type="Pfam" id="PF00581">
    <property type="entry name" value="Rhodanese"/>
    <property type="match status" value="2"/>
</dbReference>
<comment type="caution">
    <text evidence="5">The sequence shown here is derived from an EMBL/GenBank/DDBJ whole genome shotgun (WGS) entry which is preliminary data.</text>
</comment>
<dbReference type="SUPFAM" id="SSF52821">
    <property type="entry name" value="Rhodanese/Cell cycle control phosphatase"/>
    <property type="match status" value="2"/>
</dbReference>
<dbReference type="PROSITE" id="PS50206">
    <property type="entry name" value="RHODANESE_3"/>
    <property type="match status" value="2"/>
</dbReference>
<dbReference type="RefSeq" id="WP_320312778.1">
    <property type="nucleotide sequence ID" value="NZ_JAVIKH010000002.1"/>
</dbReference>
<evidence type="ECO:0000256" key="3">
    <source>
        <dbReference type="SAM" id="SignalP"/>
    </source>
</evidence>
<gene>
    <name evidence="5" type="ORF">RFV38_02500</name>
</gene>
<reference evidence="6" key="1">
    <citation type="submission" date="2023-07" db="EMBL/GenBank/DDBJ databases">
        <authorList>
            <person name="Colorado M.A."/>
            <person name="Villamil L.M."/>
            <person name="Melo J.F."/>
            <person name="Rodriguez J.A."/>
            <person name="Ruiz R.Y."/>
        </authorList>
    </citation>
    <scope>NUCLEOTIDE SEQUENCE [LARGE SCALE GENOMIC DNA]</scope>
    <source>
        <strain evidence="6">C33</strain>
    </source>
</reference>
<dbReference type="InterPro" id="IPR036873">
    <property type="entry name" value="Rhodanese-like_dom_sf"/>
</dbReference>
<evidence type="ECO:0000256" key="2">
    <source>
        <dbReference type="RuleBase" id="RU000507"/>
    </source>
</evidence>
<protein>
    <recommendedName>
        <fullName evidence="2">Sulfurtransferase</fullName>
    </recommendedName>
</protein>
<dbReference type="Proteomes" id="UP001279681">
    <property type="component" value="Unassembled WGS sequence"/>
</dbReference>
<dbReference type="PANTHER" id="PTHR43855:SF1">
    <property type="entry name" value="THIOSULFATE SULFURTRANSFERASE"/>
    <property type="match status" value="1"/>
</dbReference>
<keyword evidence="1" id="KW-0677">Repeat</keyword>
<dbReference type="EMBL" id="JAVIKH010000002">
    <property type="protein sequence ID" value="MDX8335374.1"/>
    <property type="molecule type" value="Genomic_DNA"/>
</dbReference>
<feature type="signal peptide" evidence="3">
    <location>
        <begin position="1"/>
        <end position="18"/>
    </location>
</feature>